<gene>
    <name evidence="1" type="ORF">PISMIDRAFT_21833</name>
</gene>
<accession>A0A0C9YTL5</accession>
<dbReference type="HOGENOM" id="CLU_1644396_0_0_1"/>
<dbReference type="STRING" id="765257.A0A0C9YTL5"/>
<protein>
    <submittedName>
        <fullName evidence="1">Unplaced genomic scaffold scaffold_9, whole genome shotgun sequence</fullName>
    </submittedName>
</protein>
<reference evidence="2" key="2">
    <citation type="submission" date="2015-01" db="EMBL/GenBank/DDBJ databases">
        <title>Evolutionary Origins and Diversification of the Mycorrhizal Mutualists.</title>
        <authorList>
            <consortium name="DOE Joint Genome Institute"/>
            <consortium name="Mycorrhizal Genomics Consortium"/>
            <person name="Kohler A."/>
            <person name="Kuo A."/>
            <person name="Nagy L.G."/>
            <person name="Floudas D."/>
            <person name="Copeland A."/>
            <person name="Barry K.W."/>
            <person name="Cichocki N."/>
            <person name="Veneault-Fourrey C."/>
            <person name="LaButti K."/>
            <person name="Lindquist E.A."/>
            <person name="Lipzen A."/>
            <person name="Lundell T."/>
            <person name="Morin E."/>
            <person name="Murat C."/>
            <person name="Riley R."/>
            <person name="Ohm R."/>
            <person name="Sun H."/>
            <person name="Tunlid A."/>
            <person name="Henrissat B."/>
            <person name="Grigoriev I.V."/>
            <person name="Hibbett D.S."/>
            <person name="Martin F."/>
        </authorList>
    </citation>
    <scope>NUCLEOTIDE SEQUENCE [LARGE SCALE GENOMIC DNA]</scope>
    <source>
        <strain evidence="2">441</strain>
    </source>
</reference>
<proteinExistence type="predicted"/>
<organism evidence="1 2">
    <name type="scientific">Pisolithus microcarpus 441</name>
    <dbReference type="NCBI Taxonomy" id="765257"/>
    <lineage>
        <taxon>Eukaryota</taxon>
        <taxon>Fungi</taxon>
        <taxon>Dikarya</taxon>
        <taxon>Basidiomycota</taxon>
        <taxon>Agaricomycotina</taxon>
        <taxon>Agaricomycetes</taxon>
        <taxon>Agaricomycetidae</taxon>
        <taxon>Boletales</taxon>
        <taxon>Sclerodermatineae</taxon>
        <taxon>Pisolithaceae</taxon>
        <taxon>Pisolithus</taxon>
    </lineage>
</organism>
<dbReference type="AlphaFoldDB" id="A0A0C9YTL5"/>
<evidence type="ECO:0000313" key="1">
    <source>
        <dbReference type="EMBL" id="KIK28310.1"/>
    </source>
</evidence>
<sequence>MSASIQNSAEDILSTLAPDETLAMFYARSPIFSLMVVACGHQILIRMTTPQENTGRKRHMLEVQLTAVESDSGMMGLDWPKSTKASVFLRHTCSLVLLARRIGLVEYKPTLEEVEKILAEAGLDEKEMREEHIRKVDVVDEQSLLGVDDHEGALIVVAMIL</sequence>
<evidence type="ECO:0000313" key="2">
    <source>
        <dbReference type="Proteomes" id="UP000054018"/>
    </source>
</evidence>
<dbReference type="EMBL" id="KN833693">
    <property type="protein sequence ID" value="KIK28310.1"/>
    <property type="molecule type" value="Genomic_DNA"/>
</dbReference>
<reference evidence="1 2" key="1">
    <citation type="submission" date="2014-04" db="EMBL/GenBank/DDBJ databases">
        <authorList>
            <consortium name="DOE Joint Genome Institute"/>
            <person name="Kuo A."/>
            <person name="Kohler A."/>
            <person name="Costa M.D."/>
            <person name="Nagy L.G."/>
            <person name="Floudas D."/>
            <person name="Copeland A."/>
            <person name="Barry K.W."/>
            <person name="Cichocki N."/>
            <person name="Veneault-Fourrey C."/>
            <person name="LaButti K."/>
            <person name="Lindquist E.A."/>
            <person name="Lipzen A."/>
            <person name="Lundell T."/>
            <person name="Morin E."/>
            <person name="Murat C."/>
            <person name="Sun H."/>
            <person name="Tunlid A."/>
            <person name="Henrissat B."/>
            <person name="Grigoriev I.V."/>
            <person name="Hibbett D.S."/>
            <person name="Martin F."/>
            <person name="Nordberg H.P."/>
            <person name="Cantor M.N."/>
            <person name="Hua S.X."/>
        </authorList>
    </citation>
    <scope>NUCLEOTIDE SEQUENCE [LARGE SCALE GENOMIC DNA]</scope>
    <source>
        <strain evidence="1 2">441</strain>
    </source>
</reference>
<name>A0A0C9YTL5_9AGAM</name>
<dbReference type="Proteomes" id="UP000054018">
    <property type="component" value="Unassembled WGS sequence"/>
</dbReference>
<dbReference type="OrthoDB" id="4447at2759"/>
<keyword evidence="2" id="KW-1185">Reference proteome</keyword>